<reference evidence="4" key="1">
    <citation type="submission" date="2016-06" db="UniProtKB">
        <authorList>
            <consortium name="WormBaseParasite"/>
        </authorList>
    </citation>
    <scope>IDENTIFICATION</scope>
</reference>
<dbReference type="EMBL" id="UZAJ01003552">
    <property type="protein sequence ID" value="VDO40419.1"/>
    <property type="molecule type" value="Genomic_DNA"/>
</dbReference>
<proteinExistence type="predicted"/>
<feature type="domain" description="MROH2B-like HEAT-repeats" evidence="1">
    <location>
        <begin position="1"/>
        <end position="168"/>
    </location>
</feature>
<dbReference type="Proteomes" id="UP000267606">
    <property type="component" value="Unassembled WGS sequence"/>
</dbReference>
<organism evidence="4">
    <name type="scientific">Onchocerca flexuosa</name>
    <dbReference type="NCBI Taxonomy" id="387005"/>
    <lineage>
        <taxon>Eukaryota</taxon>
        <taxon>Metazoa</taxon>
        <taxon>Ecdysozoa</taxon>
        <taxon>Nematoda</taxon>
        <taxon>Chromadorea</taxon>
        <taxon>Rhabditida</taxon>
        <taxon>Spirurina</taxon>
        <taxon>Spiruromorpha</taxon>
        <taxon>Filarioidea</taxon>
        <taxon>Onchocercidae</taxon>
        <taxon>Onchocerca</taxon>
    </lineage>
</organism>
<dbReference type="InterPro" id="IPR055408">
    <property type="entry name" value="HEAT_MROH2B-like"/>
</dbReference>
<name>A0A183HAS5_9BILA</name>
<sequence>MQNVQDSSKLGAINVLRHLLNSAGPYVEDKRSLVILGLKPMLLAGSEGLLSIRVKKAMCQLCVALADHEYIDVEGGDNVIIFLVKNLIVQEGEMTKKAFFSSETEADGAAHLRAQCGQALQTIAKTSSTAHSLLWPYLFEFICAQEYSIALTDIFKCIRILAERTIKAGEKPNFETGFDSRK</sequence>
<evidence type="ECO:0000313" key="2">
    <source>
        <dbReference type="EMBL" id="VDO40419.1"/>
    </source>
</evidence>
<dbReference type="Pfam" id="PF23210">
    <property type="entry name" value="HEAT_Maestro_2"/>
    <property type="match status" value="1"/>
</dbReference>
<accession>A0A183HAS5</accession>
<dbReference type="PANTHER" id="PTHR23120">
    <property type="entry name" value="MAESTRO-RELATED HEAT DOMAIN-CONTAINING"/>
    <property type="match status" value="1"/>
</dbReference>
<evidence type="ECO:0000313" key="3">
    <source>
        <dbReference type="Proteomes" id="UP000267606"/>
    </source>
</evidence>
<reference evidence="2 3" key="2">
    <citation type="submission" date="2018-11" db="EMBL/GenBank/DDBJ databases">
        <authorList>
            <consortium name="Pathogen Informatics"/>
        </authorList>
    </citation>
    <scope>NUCLEOTIDE SEQUENCE [LARGE SCALE GENOMIC DNA]</scope>
</reference>
<dbReference type="PANTHER" id="PTHR23120:SF0">
    <property type="entry name" value="MAESTRO HEAT-LIKE REPEAT FAMILY MEMBER 1"/>
    <property type="match status" value="1"/>
</dbReference>
<protein>
    <submittedName>
        <fullName evidence="4">DCB domain-containing protein</fullName>
    </submittedName>
</protein>
<gene>
    <name evidence="2" type="ORF">OFLC_LOCUS4587</name>
</gene>
<evidence type="ECO:0000313" key="4">
    <source>
        <dbReference type="WBParaSite" id="OFLC_0000458601-mRNA-1"/>
    </source>
</evidence>
<dbReference type="STRING" id="387005.A0A183HAS5"/>
<dbReference type="WBParaSite" id="OFLC_0000458601-mRNA-1">
    <property type="protein sequence ID" value="OFLC_0000458601-mRNA-1"/>
    <property type="gene ID" value="OFLC_0000458601"/>
</dbReference>
<dbReference type="InterPro" id="IPR045206">
    <property type="entry name" value="Maestro_heat-like_prot"/>
</dbReference>
<evidence type="ECO:0000259" key="1">
    <source>
        <dbReference type="Pfam" id="PF23210"/>
    </source>
</evidence>
<dbReference type="GO" id="GO:0005737">
    <property type="term" value="C:cytoplasm"/>
    <property type="evidence" value="ECO:0007669"/>
    <property type="project" value="TreeGrafter"/>
</dbReference>
<dbReference type="AlphaFoldDB" id="A0A183HAS5"/>
<keyword evidence="3" id="KW-1185">Reference proteome</keyword>